<reference evidence="5 6" key="1">
    <citation type="journal article" date="2022" name="Allergy">
        <title>Genome assembly and annotation of Periplaneta americana reveal a comprehensive cockroach allergen profile.</title>
        <authorList>
            <person name="Wang L."/>
            <person name="Xiong Q."/>
            <person name="Saelim N."/>
            <person name="Wang L."/>
            <person name="Nong W."/>
            <person name="Wan A.T."/>
            <person name="Shi M."/>
            <person name="Liu X."/>
            <person name="Cao Q."/>
            <person name="Hui J.H.L."/>
            <person name="Sookrung N."/>
            <person name="Leung T.F."/>
            <person name="Tungtrongchitr A."/>
            <person name="Tsui S.K.W."/>
        </authorList>
    </citation>
    <scope>NUCLEOTIDE SEQUENCE [LARGE SCALE GENOMIC DNA]</scope>
    <source>
        <strain evidence="5">PWHHKU_190912</strain>
    </source>
</reference>
<evidence type="ECO:0008006" key="7">
    <source>
        <dbReference type="Google" id="ProtNLM"/>
    </source>
</evidence>
<evidence type="ECO:0000313" key="5">
    <source>
        <dbReference type="EMBL" id="KAJ4439288.1"/>
    </source>
</evidence>
<evidence type="ECO:0000256" key="1">
    <source>
        <dbReference type="ARBA" id="ARBA00008685"/>
    </source>
</evidence>
<gene>
    <name evidence="5" type="ORF">ANN_07409</name>
</gene>
<evidence type="ECO:0000313" key="6">
    <source>
        <dbReference type="Proteomes" id="UP001148838"/>
    </source>
</evidence>
<proteinExistence type="inferred from homology"/>
<dbReference type="Proteomes" id="UP001148838">
    <property type="component" value="Unassembled WGS sequence"/>
</dbReference>
<protein>
    <recommendedName>
        <fullName evidence="7">Ionotropic glutamate receptor C-terminal domain-containing protein</fullName>
    </recommendedName>
</protein>
<evidence type="ECO:0000259" key="3">
    <source>
        <dbReference type="Pfam" id="PF00060"/>
    </source>
</evidence>
<keyword evidence="2" id="KW-0812">Transmembrane</keyword>
<dbReference type="Gene3D" id="1.10.287.70">
    <property type="match status" value="1"/>
</dbReference>
<dbReference type="EMBL" id="JAJSOF020000017">
    <property type="protein sequence ID" value="KAJ4439288.1"/>
    <property type="molecule type" value="Genomic_DNA"/>
</dbReference>
<keyword evidence="2" id="KW-0472">Membrane</keyword>
<dbReference type="Pfam" id="PF24576">
    <property type="entry name" value="IR75A_N"/>
    <property type="match status" value="1"/>
</dbReference>
<dbReference type="PANTHER" id="PTHR47027:SF20">
    <property type="entry name" value="REVERSE TRANSCRIPTASE-LIKE PROTEIN WITH RNA-DIRECTED DNA POLYMERASE DOMAIN"/>
    <property type="match status" value="1"/>
</dbReference>
<comment type="similarity">
    <text evidence="1">Belongs to the glutamate-gated ion channel (TC 1.A.10.1) family.</text>
</comment>
<accession>A0ABQ8SYI8</accession>
<dbReference type="InterPro" id="IPR057074">
    <property type="entry name" value="IR75A_N"/>
</dbReference>
<feature type="transmembrane region" description="Helical" evidence="2">
    <location>
        <begin position="866"/>
        <end position="891"/>
    </location>
</feature>
<dbReference type="InterPro" id="IPR001320">
    <property type="entry name" value="Iontro_rcpt_C"/>
</dbReference>
<evidence type="ECO:0000259" key="4">
    <source>
        <dbReference type="Pfam" id="PF24576"/>
    </source>
</evidence>
<feature type="transmembrane region" description="Helical" evidence="2">
    <location>
        <begin position="615"/>
        <end position="633"/>
    </location>
</feature>
<dbReference type="Pfam" id="PF00060">
    <property type="entry name" value="Lig_chan"/>
    <property type="match status" value="1"/>
</dbReference>
<name>A0ABQ8SYI8_PERAM</name>
<evidence type="ECO:0000256" key="2">
    <source>
        <dbReference type="SAM" id="Phobius"/>
    </source>
</evidence>
<organism evidence="5 6">
    <name type="scientific">Periplaneta americana</name>
    <name type="common">American cockroach</name>
    <name type="synonym">Blatta americana</name>
    <dbReference type="NCBI Taxonomy" id="6978"/>
    <lineage>
        <taxon>Eukaryota</taxon>
        <taxon>Metazoa</taxon>
        <taxon>Ecdysozoa</taxon>
        <taxon>Arthropoda</taxon>
        <taxon>Hexapoda</taxon>
        <taxon>Insecta</taxon>
        <taxon>Pterygota</taxon>
        <taxon>Neoptera</taxon>
        <taxon>Polyneoptera</taxon>
        <taxon>Dictyoptera</taxon>
        <taxon>Blattodea</taxon>
        <taxon>Blattoidea</taxon>
        <taxon>Blattidae</taxon>
        <taxon>Blattinae</taxon>
        <taxon>Periplaneta</taxon>
    </lineage>
</organism>
<keyword evidence="6" id="KW-1185">Reference proteome</keyword>
<sequence length="1023" mass="116263">MEVNPEKTKYMIMSRDQNIVRNGNIKIGDLSFEEVEKFKYLGATVTNINDTREEIKRRINMGNACYYSVEKLLSSSLLSKNLKVRIYKTVILPVVLYGCETWTLTLREEHRFRVFENKVLRKIFGAKRDEVTGEWRKLHNTELHALYSSPDIIRNIKSRRLRWAGHVARMGESRNAYRVLVGRPEGKRPLGRPRRRWEDNIKMDLREVGYDDRDWINLAQDRDRWRAYDVLIAKLFSNRGLRVKIQYAGEPTDVASLLSVDMYKLAVFLDWQCEGSTAVLKEASERKLFSTLHFWLVFTDRPADSKVTVAVLHKVNIFLDSQFTLVRSGSGKDEFLLQEVYKILDGSSLVITPERGWSLGQRFPAGPPRNDFGGIVFRTAAVFKVCHGTLYAVMWLADEPREFDLPTLPQRCITYEAEKLPSKYGVHSEETNVTQENSWGYPKNATHYDGVVGLLQRGDIELDYKTIKRLHANLIRTGSVTQQKGAGRPKTVITEEAKAAATEAFQRSPKKSIRQYQRESGASYAVAAGGLKIRNITGGVQTCNPLEKPPLVLWVPAAVAKGNELAAMEATLSCEDCDIRMEFATLSMIRRGTFMFLEPSLSEISNIYTLPFSRAVWLAYFVIMIIFTVAMYVSQNAEDRLLNSKQAEPVTMIESIFTSIAVICQEGATRDPKNFSFRILFLSFLMLSLFVTVSYSAIIVSLLQTTSSAIQTFKDLLDSPFKMSMKDFVVNRNYINETTDRDIRALYYKKLYTQPQSEAFTSTEVGVKNVRLGLHAFHGEADAFKIISETFDEYEKCRLKRIKMFSTLQVAFAVPKGSPQREHITRGARWLKESGLSDREYKFWVIQFPKCQGHTESFTSVRIQDFYPALLVLAYGAAISAGILVLEMVYFKIRIDEPREFNLPTLPQRRITYVPEKLPSKYGFHSEEYLPIRTVTPVVAGIFTNTCSLFMVYNTIHMMSLAFDTGIEAFSEVRRNFHSHSSWDCRNFFTNRRLQFIQCGGGGGGGGDGGGGGGGCGIPSGEV</sequence>
<dbReference type="SUPFAM" id="SSF53850">
    <property type="entry name" value="Periplasmic binding protein-like II"/>
    <property type="match status" value="1"/>
</dbReference>
<comment type="caution">
    <text evidence="5">The sequence shown here is derived from an EMBL/GenBank/DDBJ whole genome shotgun (WGS) entry which is preliminary data.</text>
</comment>
<dbReference type="PANTHER" id="PTHR47027">
    <property type="entry name" value="REVERSE TRANSCRIPTASE DOMAIN-CONTAINING PROTEIN"/>
    <property type="match status" value="1"/>
</dbReference>
<feature type="transmembrane region" description="Helical" evidence="2">
    <location>
        <begin position="679"/>
        <end position="703"/>
    </location>
</feature>
<feature type="domain" description="Ionotropic glutamate receptor C-terminal" evidence="3">
    <location>
        <begin position="615"/>
        <end position="876"/>
    </location>
</feature>
<keyword evidence="2" id="KW-1133">Transmembrane helix</keyword>
<feature type="domain" description="Ionotropic receptor 75a N-terminal" evidence="4">
    <location>
        <begin position="231"/>
        <end position="360"/>
    </location>
</feature>